<comment type="caution">
    <text evidence="1">The sequence shown here is derived from an EMBL/GenBank/DDBJ whole genome shotgun (WGS) entry which is preliminary data.</text>
</comment>
<organism evidence="1 2">
    <name type="scientific">Trichomalopsis sarcophagae</name>
    <dbReference type="NCBI Taxonomy" id="543379"/>
    <lineage>
        <taxon>Eukaryota</taxon>
        <taxon>Metazoa</taxon>
        <taxon>Ecdysozoa</taxon>
        <taxon>Arthropoda</taxon>
        <taxon>Hexapoda</taxon>
        <taxon>Insecta</taxon>
        <taxon>Pterygota</taxon>
        <taxon>Neoptera</taxon>
        <taxon>Endopterygota</taxon>
        <taxon>Hymenoptera</taxon>
        <taxon>Apocrita</taxon>
        <taxon>Proctotrupomorpha</taxon>
        <taxon>Chalcidoidea</taxon>
        <taxon>Pteromalidae</taxon>
        <taxon>Pteromalinae</taxon>
        <taxon>Trichomalopsis</taxon>
    </lineage>
</organism>
<keyword evidence="2" id="KW-1185">Reference proteome</keyword>
<reference evidence="1 2" key="1">
    <citation type="journal article" date="2017" name="Curr. Biol.">
        <title>The Evolution of Venom by Co-option of Single-Copy Genes.</title>
        <authorList>
            <person name="Martinson E.O."/>
            <person name="Mrinalini"/>
            <person name="Kelkar Y.D."/>
            <person name="Chang C.H."/>
            <person name="Werren J.H."/>
        </authorList>
    </citation>
    <scope>NUCLEOTIDE SEQUENCE [LARGE SCALE GENOMIC DNA]</scope>
    <source>
        <strain evidence="1 2">Alberta</strain>
        <tissue evidence="1">Whole body</tissue>
    </source>
</reference>
<protein>
    <submittedName>
        <fullName evidence="1">Uncharacterized protein</fullName>
    </submittedName>
</protein>
<sequence length="47" mass="4904">MNVALPLLDGLVALGITSSAPLSSRWHTELLVALGRLSLGTMSWPSA</sequence>
<name>A0A232ENY5_9HYME</name>
<dbReference type="AlphaFoldDB" id="A0A232ENY5"/>
<dbReference type="EMBL" id="NNAY01003039">
    <property type="protein sequence ID" value="OXU20073.1"/>
    <property type="molecule type" value="Genomic_DNA"/>
</dbReference>
<evidence type="ECO:0000313" key="1">
    <source>
        <dbReference type="EMBL" id="OXU20073.1"/>
    </source>
</evidence>
<evidence type="ECO:0000313" key="2">
    <source>
        <dbReference type="Proteomes" id="UP000215335"/>
    </source>
</evidence>
<dbReference type="Proteomes" id="UP000215335">
    <property type="component" value="Unassembled WGS sequence"/>
</dbReference>
<proteinExistence type="predicted"/>
<gene>
    <name evidence="1" type="ORF">TSAR_009819</name>
</gene>
<accession>A0A232ENY5</accession>